<gene>
    <name evidence="2" type="ORF">MIND_00174300</name>
</gene>
<sequence>MERSLTSSYSSSLKKGCSLSYSMTVADSYLVLLMQPTPCVFVPQSSECEIEVGKHRKLNDMEPTRSLRGSFAEVVILIVMSTATHVYICVFCARQVFYTCPVNSSNDNLAYSLFEVADALPLTGSGCYMMVQETPTSVLSTLLSSPLAIRTLFRPEVTRAVFHSTSFRGTGPPSSDFGHPGDVYVDLNPRLYALYWRERRPHTHRAGSWTRWTGILLDQVPLYRFLTPHPWVQNPEECDIYLWVDPGGITWTTKDALCASRAKMIEKGIAAVDSTTMPDVHALVSEVLHRMISAEQKPLVQRSLTPVINNRNPDHKSPLIGNSSRRGSISLVNSHSTSVVQNQRRSSIHLPFRPTSNNGPRSPSIPSNPLSSPLVSPQGHEVSSTSEYSPRPAANVSPYSSPVNASPRQHTPEMKALNDMRRAQEAELKSKHELKSKNRELSKLRQKEKDVISMSYHYQKRERELTIALEEAEQRSSAELEELREVLARLQRQADSSRQERQTAVSQVQRTQDELAEIQREIARLQARTVLTRPT</sequence>
<keyword evidence="3" id="KW-1185">Reference proteome</keyword>
<dbReference type="OrthoDB" id="2987752at2759"/>
<accession>A0A8H6TCZ6</accession>
<feature type="region of interest" description="Disordered" evidence="1">
    <location>
        <begin position="492"/>
        <end position="512"/>
    </location>
</feature>
<dbReference type="GeneID" id="59341179"/>
<comment type="caution">
    <text evidence="2">The sequence shown here is derived from an EMBL/GenBank/DDBJ whole genome shotgun (WGS) entry which is preliminary data.</text>
</comment>
<organism evidence="2 3">
    <name type="scientific">Mycena indigotica</name>
    <dbReference type="NCBI Taxonomy" id="2126181"/>
    <lineage>
        <taxon>Eukaryota</taxon>
        <taxon>Fungi</taxon>
        <taxon>Dikarya</taxon>
        <taxon>Basidiomycota</taxon>
        <taxon>Agaricomycotina</taxon>
        <taxon>Agaricomycetes</taxon>
        <taxon>Agaricomycetidae</taxon>
        <taxon>Agaricales</taxon>
        <taxon>Marasmiineae</taxon>
        <taxon>Mycenaceae</taxon>
        <taxon>Mycena</taxon>
    </lineage>
</organism>
<dbReference type="Proteomes" id="UP000636479">
    <property type="component" value="Unassembled WGS sequence"/>
</dbReference>
<feature type="region of interest" description="Disordered" evidence="1">
    <location>
        <begin position="303"/>
        <end position="410"/>
    </location>
</feature>
<feature type="compositionally biased region" description="Low complexity" evidence="1">
    <location>
        <begin position="360"/>
        <end position="377"/>
    </location>
</feature>
<evidence type="ECO:0000313" key="3">
    <source>
        <dbReference type="Proteomes" id="UP000636479"/>
    </source>
</evidence>
<proteinExistence type="predicted"/>
<dbReference type="RefSeq" id="XP_037226573.1">
    <property type="nucleotide sequence ID" value="XM_037358663.1"/>
</dbReference>
<reference evidence="2" key="1">
    <citation type="submission" date="2020-05" db="EMBL/GenBank/DDBJ databases">
        <title>Mycena genomes resolve the evolution of fungal bioluminescence.</title>
        <authorList>
            <person name="Tsai I.J."/>
        </authorList>
    </citation>
    <scope>NUCLEOTIDE SEQUENCE</scope>
    <source>
        <strain evidence="2">171206Taipei</strain>
    </source>
</reference>
<protein>
    <submittedName>
        <fullName evidence="2">Uncharacterized protein</fullName>
    </submittedName>
</protein>
<feature type="compositionally biased region" description="Polar residues" evidence="1">
    <location>
        <begin position="320"/>
        <end position="345"/>
    </location>
</feature>
<dbReference type="EMBL" id="JACAZF010000001">
    <property type="protein sequence ID" value="KAF7316550.1"/>
    <property type="molecule type" value="Genomic_DNA"/>
</dbReference>
<evidence type="ECO:0000256" key="1">
    <source>
        <dbReference type="SAM" id="MobiDB-lite"/>
    </source>
</evidence>
<name>A0A8H6TCZ6_9AGAR</name>
<evidence type="ECO:0000313" key="2">
    <source>
        <dbReference type="EMBL" id="KAF7316550.1"/>
    </source>
</evidence>
<feature type="compositionally biased region" description="Polar residues" evidence="1">
    <location>
        <begin position="397"/>
        <end position="409"/>
    </location>
</feature>
<dbReference type="AlphaFoldDB" id="A0A8H6TCZ6"/>